<dbReference type="Proteomes" id="UP000283576">
    <property type="component" value="Unassembled WGS sequence"/>
</dbReference>
<reference evidence="2 3" key="1">
    <citation type="journal article" date="2016" name="Front. Microbiol.">
        <title>Comprehensive Phylogenetic Analysis of Bovine Non-aureus Staphylococci Species Based on Whole-Genome Sequencing.</title>
        <authorList>
            <person name="Naushad S."/>
            <person name="Barkema H.W."/>
            <person name="Luby C."/>
            <person name="Condas L.A."/>
            <person name="Nobrega D.B."/>
            <person name="Carson D.A."/>
            <person name="De Buck J."/>
        </authorList>
    </citation>
    <scope>NUCLEOTIDE SEQUENCE [LARGE SCALE GENOMIC DNA]</scope>
    <source>
        <strain evidence="2 3">SNUC 1388</strain>
    </source>
</reference>
<evidence type="ECO:0000313" key="3">
    <source>
        <dbReference type="Proteomes" id="UP000283576"/>
    </source>
</evidence>
<comment type="caution">
    <text evidence="2">The sequence shown here is derived from an EMBL/GenBank/DDBJ whole genome shotgun (WGS) entry which is preliminary data.</text>
</comment>
<evidence type="ECO:0000313" key="2">
    <source>
        <dbReference type="EMBL" id="RIL43216.1"/>
    </source>
</evidence>
<feature type="transmembrane region" description="Helical" evidence="1">
    <location>
        <begin position="39"/>
        <end position="63"/>
    </location>
</feature>
<accession>A0A2T4SX18</accession>
<organism evidence="2 3">
    <name type="scientific">Staphylococcus gallinarum</name>
    <dbReference type="NCBI Taxonomy" id="1293"/>
    <lineage>
        <taxon>Bacteria</taxon>
        <taxon>Bacillati</taxon>
        <taxon>Bacillota</taxon>
        <taxon>Bacilli</taxon>
        <taxon>Bacillales</taxon>
        <taxon>Staphylococcaceae</taxon>
        <taxon>Staphylococcus</taxon>
    </lineage>
</organism>
<evidence type="ECO:0000256" key="1">
    <source>
        <dbReference type="SAM" id="Phobius"/>
    </source>
</evidence>
<gene>
    <name evidence="2" type="ORF">BUZ01_06260</name>
</gene>
<protein>
    <submittedName>
        <fullName evidence="2">Uncharacterized protein</fullName>
    </submittedName>
</protein>
<dbReference type="EMBL" id="QXRZ01000003">
    <property type="protein sequence ID" value="RIL43216.1"/>
    <property type="molecule type" value="Genomic_DNA"/>
</dbReference>
<keyword evidence="1" id="KW-0812">Transmembrane</keyword>
<sequence>MAMLNLVAVIFLVILVVSAIVGIVLVNKGQHRKHFLKELKISVVLCISALVALCVLIATTQALG</sequence>
<feature type="transmembrane region" description="Helical" evidence="1">
    <location>
        <begin position="6"/>
        <end position="27"/>
    </location>
</feature>
<keyword evidence="1" id="KW-1133">Transmembrane helix</keyword>
<name>A0A2T4SX18_STAGA</name>
<dbReference type="AlphaFoldDB" id="A0A2T4SX18"/>
<keyword evidence="1" id="KW-0472">Membrane</keyword>
<dbReference type="RefSeq" id="WP_107526530.1">
    <property type="nucleotide sequence ID" value="NZ_JAIEXO010000003.1"/>
</dbReference>
<proteinExistence type="predicted"/>